<dbReference type="CDD" id="cd00347">
    <property type="entry name" value="Flavin_utilizing_monoxygenases"/>
    <property type="match status" value="1"/>
</dbReference>
<dbReference type="NCBIfam" id="TIGR03558">
    <property type="entry name" value="oxido_grp_1"/>
    <property type="match status" value="1"/>
</dbReference>
<sequence length="341" mass="37433">MSDTISSKQLRDIPLSVLHLAPITEGSNAAESYKNSLNLAQQVEKWGFTRYWLAEHHAMPSVASSATSVLIGYIAGGTSNIRVGSGGIMLPNHAPLVIAEQFGTLESLYPGRIDLGLGRAPGADQRTSRALRRDLRIGGEDFPELLEELREYLRPRTSESASAIRAIPGEGLNIPIWLLGSSDFSARLAGMLGLPFAFAGHFSPNFTLPALQTYRHCFRPSEVLDQPYAMVGVNVMAADTDELANRLATSHYQAFLNLVRGDLKPIQPPVDNMDELWSEFEKLSVQAQLRSSIIGSPATVKSKLQELLDATGADELMITTQMYHHADRVRSFEIVSDVWKS</sequence>
<dbReference type="InterPro" id="IPR011251">
    <property type="entry name" value="Luciferase-like_dom"/>
</dbReference>
<evidence type="ECO:0000313" key="4">
    <source>
        <dbReference type="Proteomes" id="UP000241645"/>
    </source>
</evidence>
<keyword evidence="4" id="KW-1185">Reference proteome</keyword>
<proteinExistence type="predicted"/>
<dbReference type="RefSeq" id="WP_106835426.1">
    <property type="nucleotide sequence ID" value="NZ_JARMEW010000026.1"/>
</dbReference>
<dbReference type="PANTHER" id="PTHR30137">
    <property type="entry name" value="LUCIFERASE-LIKE MONOOXYGENASE"/>
    <property type="match status" value="1"/>
</dbReference>
<dbReference type="GeneID" id="95752433"/>
<dbReference type="InterPro" id="IPR050766">
    <property type="entry name" value="Bact_Lucif_Oxidored"/>
</dbReference>
<organism evidence="3 4">
    <name type="scientific">Brevibacillus porteri</name>
    <dbReference type="NCBI Taxonomy" id="2126350"/>
    <lineage>
        <taxon>Bacteria</taxon>
        <taxon>Bacillati</taxon>
        <taxon>Bacillota</taxon>
        <taxon>Bacilli</taxon>
        <taxon>Bacillales</taxon>
        <taxon>Paenibacillaceae</taxon>
        <taxon>Brevibacillus</taxon>
    </lineage>
</organism>
<reference evidence="3 4" key="1">
    <citation type="submission" date="2018-03" db="EMBL/GenBank/DDBJ databases">
        <title>Brevisbacillus phylogenomics.</title>
        <authorList>
            <person name="Dunlap C."/>
        </authorList>
    </citation>
    <scope>NUCLEOTIDE SEQUENCE [LARGE SCALE GENOMIC DNA]</scope>
    <source>
        <strain evidence="3 4">NRRL B-41110</strain>
    </source>
</reference>
<gene>
    <name evidence="3" type="ORF">C7R92_20255</name>
</gene>
<comment type="similarity">
    <text evidence="1">To bacterial alkanal monooxygenase alpha and beta chains.</text>
</comment>
<protein>
    <submittedName>
        <fullName evidence="3">LLM class flavin-dependent oxidoreductase</fullName>
    </submittedName>
</protein>
<dbReference type="Pfam" id="PF00296">
    <property type="entry name" value="Bac_luciferase"/>
    <property type="match status" value="1"/>
</dbReference>
<evidence type="ECO:0000313" key="3">
    <source>
        <dbReference type="EMBL" id="PSK07395.1"/>
    </source>
</evidence>
<dbReference type="EMBL" id="PXZO01000041">
    <property type="protein sequence ID" value="PSK07395.1"/>
    <property type="molecule type" value="Genomic_DNA"/>
</dbReference>
<dbReference type="InterPro" id="IPR019949">
    <property type="entry name" value="CmoO-like"/>
</dbReference>
<evidence type="ECO:0000259" key="2">
    <source>
        <dbReference type="Pfam" id="PF00296"/>
    </source>
</evidence>
<dbReference type="PANTHER" id="PTHR30137:SF6">
    <property type="entry name" value="LUCIFERASE-LIKE MONOOXYGENASE"/>
    <property type="match status" value="1"/>
</dbReference>
<dbReference type="InterPro" id="IPR036661">
    <property type="entry name" value="Luciferase-like_sf"/>
</dbReference>
<name>A0ABX5FLB4_9BACL</name>
<accession>A0ABX5FLB4</accession>
<dbReference type="Gene3D" id="3.20.20.30">
    <property type="entry name" value="Luciferase-like domain"/>
    <property type="match status" value="1"/>
</dbReference>
<dbReference type="Proteomes" id="UP000241645">
    <property type="component" value="Unassembled WGS sequence"/>
</dbReference>
<comment type="caution">
    <text evidence="3">The sequence shown here is derived from an EMBL/GenBank/DDBJ whole genome shotgun (WGS) entry which is preliminary data.</text>
</comment>
<evidence type="ECO:0000256" key="1">
    <source>
        <dbReference type="ARBA" id="ARBA00007789"/>
    </source>
</evidence>
<dbReference type="SUPFAM" id="SSF51679">
    <property type="entry name" value="Bacterial luciferase-like"/>
    <property type="match status" value="1"/>
</dbReference>
<feature type="domain" description="Luciferase-like" evidence="2">
    <location>
        <begin position="16"/>
        <end position="314"/>
    </location>
</feature>